<dbReference type="CDD" id="cd05233">
    <property type="entry name" value="SDR_c"/>
    <property type="match status" value="1"/>
</dbReference>
<gene>
    <name evidence="4" type="ORF">F5Z01DRAFT_699576</name>
</gene>
<dbReference type="InterPro" id="IPR002347">
    <property type="entry name" value="SDR_fam"/>
</dbReference>
<keyword evidence="3" id="KW-0560">Oxidoreductase</keyword>
<evidence type="ECO:0000256" key="3">
    <source>
        <dbReference type="ARBA" id="ARBA00023002"/>
    </source>
</evidence>
<dbReference type="PANTHER" id="PTHR43618:SF8">
    <property type="entry name" value="7ALPHA-HYDROXYSTEROID DEHYDROGENASE"/>
    <property type="match status" value="1"/>
</dbReference>
<keyword evidence="2" id="KW-0521">NADP</keyword>
<proteinExistence type="inferred from homology"/>
<dbReference type="Gene3D" id="3.40.50.720">
    <property type="entry name" value="NAD(P)-binding Rossmann-like Domain"/>
    <property type="match status" value="1"/>
</dbReference>
<evidence type="ECO:0000313" key="5">
    <source>
        <dbReference type="Proteomes" id="UP000887229"/>
    </source>
</evidence>
<accession>A0A9P7ZP98</accession>
<dbReference type="AlphaFoldDB" id="A0A9P7ZP98"/>
<reference evidence="4" key="1">
    <citation type="journal article" date="2021" name="IMA Fungus">
        <title>Genomic characterization of three marine fungi, including Emericellopsis atlantica sp. nov. with signatures of a generalist lifestyle and marine biomass degradation.</title>
        <authorList>
            <person name="Hagestad O.C."/>
            <person name="Hou L."/>
            <person name="Andersen J.H."/>
            <person name="Hansen E.H."/>
            <person name="Altermark B."/>
            <person name="Li C."/>
            <person name="Kuhnert E."/>
            <person name="Cox R.J."/>
            <person name="Crous P.W."/>
            <person name="Spatafora J.W."/>
            <person name="Lail K."/>
            <person name="Amirebrahimi M."/>
            <person name="Lipzen A."/>
            <person name="Pangilinan J."/>
            <person name="Andreopoulos W."/>
            <person name="Hayes R.D."/>
            <person name="Ng V."/>
            <person name="Grigoriev I.V."/>
            <person name="Jackson S.A."/>
            <person name="Sutton T.D.S."/>
            <person name="Dobson A.D.W."/>
            <person name="Rama T."/>
        </authorList>
    </citation>
    <scope>NUCLEOTIDE SEQUENCE</scope>
    <source>
        <strain evidence="4">TS7</strain>
    </source>
</reference>
<dbReference type="GO" id="GO:0016491">
    <property type="term" value="F:oxidoreductase activity"/>
    <property type="evidence" value="ECO:0007669"/>
    <property type="project" value="UniProtKB-KW"/>
</dbReference>
<dbReference type="InterPro" id="IPR052178">
    <property type="entry name" value="Sec_Metab_Biosynth_SDR"/>
</dbReference>
<dbReference type="Pfam" id="PF00106">
    <property type="entry name" value="adh_short"/>
    <property type="match status" value="1"/>
</dbReference>
<protein>
    <recommendedName>
        <fullName evidence="6">NAD(P)-binding protein</fullName>
    </recommendedName>
</protein>
<dbReference type="PRINTS" id="PR00081">
    <property type="entry name" value="GDHRDH"/>
</dbReference>
<comment type="similarity">
    <text evidence="1">Belongs to the short-chain dehydrogenases/reductases (SDR) family.</text>
</comment>
<sequence>MSLPSLKLYHRETYPAISPTLPQLSQSGKTVIVSRGSSGIGFAIARSFVTAGAARVIILGRRREVVESAATTLNHEAGRDVAEGRTVDVYSLPAIEALWSTLHAQGIYVHALVLSAVPGGDLEANVRSPLAMTLGFWKQTTGTGKKFLLNVSTITAYMWTTIGADRPTYGLTKNAALALVQQIAKDSNPNELRIVSFHPGGILTESARKEGYADSGFHFDNENLPGHFAVWAASPEATFLHGRFVWANWDVLEMKEDIGKRVHEEEHFLKVGVEGLSEKDGGARF</sequence>
<evidence type="ECO:0000313" key="4">
    <source>
        <dbReference type="EMBL" id="KAG9255773.1"/>
    </source>
</evidence>
<dbReference type="EMBL" id="MU251250">
    <property type="protein sequence ID" value="KAG9255773.1"/>
    <property type="molecule type" value="Genomic_DNA"/>
</dbReference>
<organism evidence="4 5">
    <name type="scientific">Emericellopsis atlantica</name>
    <dbReference type="NCBI Taxonomy" id="2614577"/>
    <lineage>
        <taxon>Eukaryota</taxon>
        <taxon>Fungi</taxon>
        <taxon>Dikarya</taxon>
        <taxon>Ascomycota</taxon>
        <taxon>Pezizomycotina</taxon>
        <taxon>Sordariomycetes</taxon>
        <taxon>Hypocreomycetidae</taxon>
        <taxon>Hypocreales</taxon>
        <taxon>Bionectriaceae</taxon>
        <taxon>Emericellopsis</taxon>
    </lineage>
</organism>
<comment type="caution">
    <text evidence="4">The sequence shown here is derived from an EMBL/GenBank/DDBJ whole genome shotgun (WGS) entry which is preliminary data.</text>
</comment>
<evidence type="ECO:0008006" key="6">
    <source>
        <dbReference type="Google" id="ProtNLM"/>
    </source>
</evidence>
<dbReference type="GeneID" id="70297292"/>
<name>A0A9P7ZP98_9HYPO</name>
<evidence type="ECO:0000256" key="2">
    <source>
        <dbReference type="ARBA" id="ARBA00022857"/>
    </source>
</evidence>
<dbReference type="InterPro" id="IPR036291">
    <property type="entry name" value="NAD(P)-bd_dom_sf"/>
</dbReference>
<dbReference type="Proteomes" id="UP000887229">
    <property type="component" value="Unassembled WGS sequence"/>
</dbReference>
<evidence type="ECO:0000256" key="1">
    <source>
        <dbReference type="ARBA" id="ARBA00006484"/>
    </source>
</evidence>
<keyword evidence="5" id="KW-1185">Reference proteome</keyword>
<dbReference type="OrthoDB" id="1933717at2759"/>
<dbReference type="PANTHER" id="PTHR43618">
    <property type="entry name" value="7-ALPHA-HYDROXYSTEROID DEHYDROGENASE"/>
    <property type="match status" value="1"/>
</dbReference>
<dbReference type="RefSeq" id="XP_046119697.1">
    <property type="nucleotide sequence ID" value="XM_046266389.1"/>
</dbReference>
<dbReference type="SUPFAM" id="SSF51735">
    <property type="entry name" value="NAD(P)-binding Rossmann-fold domains"/>
    <property type="match status" value="1"/>
</dbReference>